<protein>
    <submittedName>
        <fullName evidence="2">GMP synthase-Glutamine amidotransferase</fullName>
    </submittedName>
</protein>
<dbReference type="InterPro" id="IPR029062">
    <property type="entry name" value="Class_I_gatase-like"/>
</dbReference>
<name>A0A1I1IYF7_9BACT</name>
<organism evidence="2 3">
    <name type="scientific">Flexibacter flexilis DSM 6793</name>
    <dbReference type="NCBI Taxonomy" id="927664"/>
    <lineage>
        <taxon>Bacteria</taxon>
        <taxon>Pseudomonadati</taxon>
        <taxon>Bacteroidota</taxon>
        <taxon>Cytophagia</taxon>
        <taxon>Cytophagales</taxon>
        <taxon>Flexibacteraceae</taxon>
        <taxon>Flexibacter</taxon>
    </lineage>
</organism>
<dbReference type="Proteomes" id="UP000199514">
    <property type="component" value="Unassembled WGS sequence"/>
</dbReference>
<evidence type="ECO:0000313" key="2">
    <source>
        <dbReference type="EMBL" id="SFC38713.1"/>
    </source>
</evidence>
<dbReference type="OrthoDB" id="639921at2"/>
<dbReference type="PROSITE" id="PS51273">
    <property type="entry name" value="GATASE_TYPE_1"/>
    <property type="match status" value="1"/>
</dbReference>
<reference evidence="2 3" key="1">
    <citation type="submission" date="2016-10" db="EMBL/GenBank/DDBJ databases">
        <authorList>
            <person name="de Groot N.N."/>
        </authorList>
    </citation>
    <scope>NUCLEOTIDE SEQUENCE [LARGE SCALE GENOMIC DNA]</scope>
    <source>
        <strain evidence="2 3">DSM 6793</strain>
    </source>
</reference>
<dbReference type="RefSeq" id="WP_091511511.1">
    <property type="nucleotide sequence ID" value="NZ_FOLE01000005.1"/>
</dbReference>
<accession>A0A1I1IYF7</accession>
<dbReference type="Pfam" id="PF00117">
    <property type="entry name" value="GATase"/>
    <property type="match status" value="1"/>
</dbReference>
<feature type="domain" description="Glutamine amidotransferase" evidence="1">
    <location>
        <begin position="40"/>
        <end position="218"/>
    </location>
</feature>
<gene>
    <name evidence="2" type="ORF">SAMN05421780_10563</name>
</gene>
<dbReference type="GO" id="GO:0016740">
    <property type="term" value="F:transferase activity"/>
    <property type="evidence" value="ECO:0007669"/>
    <property type="project" value="UniProtKB-KW"/>
</dbReference>
<evidence type="ECO:0000313" key="3">
    <source>
        <dbReference type="Proteomes" id="UP000199514"/>
    </source>
</evidence>
<dbReference type="Gene3D" id="3.40.50.880">
    <property type="match status" value="1"/>
</dbReference>
<evidence type="ECO:0000259" key="1">
    <source>
        <dbReference type="Pfam" id="PF00117"/>
    </source>
</evidence>
<dbReference type="STRING" id="927664.SAMN05421780_10563"/>
<dbReference type="EMBL" id="FOLE01000005">
    <property type="protein sequence ID" value="SFC38713.1"/>
    <property type="molecule type" value="Genomic_DNA"/>
</dbReference>
<keyword evidence="2" id="KW-0808">Transferase</keyword>
<dbReference type="InterPro" id="IPR017926">
    <property type="entry name" value="GATASE"/>
</dbReference>
<proteinExistence type="predicted"/>
<keyword evidence="3" id="KW-1185">Reference proteome</keyword>
<dbReference type="AlphaFoldDB" id="A0A1I1IYF7"/>
<keyword evidence="2" id="KW-0315">Glutamine amidotransferase</keyword>
<dbReference type="SUPFAM" id="SSF52317">
    <property type="entry name" value="Class I glutamine amidotransferase-like"/>
    <property type="match status" value="1"/>
</dbReference>
<sequence length="278" mass="32310">MSKSVPVKVAILDLYNNIPNQGMRGIQEILTAFGRTLPQGLEYKVYETRYRDEVPSLDYDVFISTGGPGSPYDGEGLAWEHDYFNWLENLWNFNERNRDVKKHAFFICHSFQMVCRYFQMAEVTKRRSTSFGIFPTHKTEAGEKDILFRNLPEPFYVADFRDWQAVQPNQARLDELGASVLCLEKIRPHVEYERAVMAIRMSDEMVATQFHPEADPKGMSVHFSHPEKQMQVIIDHGQEKYNDMIEHLSTADRIPLTHETILPTFLAEATRKKQMIEA</sequence>